<name>A0ABP9J2F7_9ACTN</name>
<protein>
    <submittedName>
        <fullName evidence="1">Uncharacterized protein</fullName>
    </submittedName>
</protein>
<comment type="caution">
    <text evidence="1">The sequence shown here is derived from an EMBL/GenBank/DDBJ whole genome shotgun (WGS) entry which is preliminary data.</text>
</comment>
<evidence type="ECO:0000313" key="1">
    <source>
        <dbReference type="EMBL" id="GAA5016773.1"/>
    </source>
</evidence>
<dbReference type="EMBL" id="BAABKB010000016">
    <property type="protein sequence ID" value="GAA5016773.1"/>
    <property type="molecule type" value="Genomic_DNA"/>
</dbReference>
<reference evidence="2" key="1">
    <citation type="journal article" date="2019" name="Int. J. Syst. Evol. Microbiol.">
        <title>The Global Catalogue of Microorganisms (GCM) 10K type strain sequencing project: providing services to taxonomists for standard genome sequencing and annotation.</title>
        <authorList>
            <consortium name="The Broad Institute Genomics Platform"/>
            <consortium name="The Broad Institute Genome Sequencing Center for Infectious Disease"/>
            <person name="Wu L."/>
            <person name="Ma J."/>
        </authorList>
    </citation>
    <scope>NUCLEOTIDE SEQUENCE [LARGE SCALE GENOMIC DNA]</scope>
    <source>
        <strain evidence="2">JCM 18409</strain>
    </source>
</reference>
<sequence>MPTTPSPPVHVQLGADVQAPVAVIEGSDLEEPPVLAPGDEAHAALLVNGGARDTYEAKTITLHLQDPELGSHAIGQIGFDLPGVDSLTVDDGARVTYWTTASGYALDFIMSL</sequence>
<accession>A0ABP9J2F7</accession>
<organism evidence="1 2">
    <name type="scientific">Streptomyces siamensis</name>
    <dbReference type="NCBI Taxonomy" id="1274986"/>
    <lineage>
        <taxon>Bacteria</taxon>
        <taxon>Bacillati</taxon>
        <taxon>Actinomycetota</taxon>
        <taxon>Actinomycetes</taxon>
        <taxon>Kitasatosporales</taxon>
        <taxon>Streptomycetaceae</taxon>
        <taxon>Streptomyces</taxon>
    </lineage>
</organism>
<dbReference type="Proteomes" id="UP001501759">
    <property type="component" value="Unassembled WGS sequence"/>
</dbReference>
<proteinExistence type="predicted"/>
<evidence type="ECO:0000313" key="2">
    <source>
        <dbReference type="Proteomes" id="UP001501759"/>
    </source>
</evidence>
<gene>
    <name evidence="1" type="ORF">GCM10023335_42810</name>
</gene>
<keyword evidence="2" id="KW-1185">Reference proteome</keyword>